<dbReference type="Proteomes" id="UP001165080">
    <property type="component" value="Unassembled WGS sequence"/>
</dbReference>
<accession>A0A9W6F1P5</accession>
<dbReference type="SUPFAM" id="SSF53098">
    <property type="entry name" value="Ribonuclease H-like"/>
    <property type="match status" value="1"/>
</dbReference>
<proteinExistence type="predicted"/>
<evidence type="ECO:0000313" key="5">
    <source>
        <dbReference type="Proteomes" id="UP001165080"/>
    </source>
</evidence>
<keyword evidence="1" id="KW-0540">Nuclease</keyword>
<dbReference type="SMART" id="SM00479">
    <property type="entry name" value="EXOIII"/>
    <property type="match status" value="1"/>
</dbReference>
<dbReference type="Pfam" id="PF00929">
    <property type="entry name" value="RNase_T"/>
    <property type="match status" value="1"/>
</dbReference>
<reference evidence="4 5" key="1">
    <citation type="journal article" date="2023" name="Commun. Biol.">
        <title>Reorganization of the ancestral sex-determining regions during the evolution of trioecy in Pleodorina starrii.</title>
        <authorList>
            <person name="Takahashi K."/>
            <person name="Suzuki S."/>
            <person name="Kawai-Toyooka H."/>
            <person name="Yamamoto K."/>
            <person name="Hamaji T."/>
            <person name="Ootsuki R."/>
            <person name="Yamaguchi H."/>
            <person name="Kawachi M."/>
            <person name="Higashiyama T."/>
            <person name="Nozaki H."/>
        </authorList>
    </citation>
    <scope>NUCLEOTIDE SEQUENCE [LARGE SCALE GENOMIC DNA]</scope>
    <source>
        <strain evidence="4 5">NIES-4479</strain>
    </source>
</reference>
<name>A0A9W6F1P5_9CHLO</name>
<dbReference type="GO" id="GO:0003676">
    <property type="term" value="F:nucleic acid binding"/>
    <property type="evidence" value="ECO:0007669"/>
    <property type="project" value="InterPro"/>
</dbReference>
<dbReference type="GO" id="GO:0005634">
    <property type="term" value="C:nucleus"/>
    <property type="evidence" value="ECO:0007669"/>
    <property type="project" value="TreeGrafter"/>
</dbReference>
<dbReference type="AlphaFoldDB" id="A0A9W6F1P5"/>
<organism evidence="4 5">
    <name type="scientific">Pleodorina starrii</name>
    <dbReference type="NCBI Taxonomy" id="330485"/>
    <lineage>
        <taxon>Eukaryota</taxon>
        <taxon>Viridiplantae</taxon>
        <taxon>Chlorophyta</taxon>
        <taxon>core chlorophytes</taxon>
        <taxon>Chlorophyceae</taxon>
        <taxon>CS clade</taxon>
        <taxon>Chlamydomonadales</taxon>
        <taxon>Volvocaceae</taxon>
        <taxon>Pleodorina</taxon>
    </lineage>
</organism>
<gene>
    <name evidence="4" type="primary">PLEST002196</name>
    <name evidence="4" type="ORF">PLESTB_000740400</name>
</gene>
<dbReference type="InterPro" id="IPR013520">
    <property type="entry name" value="Ribonucl_H"/>
</dbReference>
<keyword evidence="5" id="KW-1185">Reference proteome</keyword>
<evidence type="ECO:0000256" key="2">
    <source>
        <dbReference type="ARBA" id="ARBA00022801"/>
    </source>
</evidence>
<protein>
    <recommendedName>
        <fullName evidence="3">Exonuclease domain-containing protein</fullName>
    </recommendedName>
</protein>
<dbReference type="InterPro" id="IPR047021">
    <property type="entry name" value="REXO1/3/4-like"/>
</dbReference>
<dbReference type="InterPro" id="IPR036397">
    <property type="entry name" value="RNaseH_sf"/>
</dbReference>
<keyword evidence="2" id="KW-0378">Hydrolase</keyword>
<evidence type="ECO:0000259" key="3">
    <source>
        <dbReference type="SMART" id="SM00479"/>
    </source>
</evidence>
<evidence type="ECO:0000313" key="4">
    <source>
        <dbReference type="EMBL" id="GLC53398.1"/>
    </source>
</evidence>
<feature type="domain" description="Exonuclease" evidence="3">
    <location>
        <begin position="10"/>
        <end position="179"/>
    </location>
</feature>
<comment type="caution">
    <text evidence="4">The sequence shown here is derived from an EMBL/GenBank/DDBJ whole genome shotgun (WGS) entry which is preliminary data.</text>
</comment>
<evidence type="ECO:0000256" key="1">
    <source>
        <dbReference type="ARBA" id="ARBA00022722"/>
    </source>
</evidence>
<dbReference type="InterPro" id="IPR012337">
    <property type="entry name" value="RNaseH-like_sf"/>
</dbReference>
<dbReference type="GO" id="GO:0004527">
    <property type="term" value="F:exonuclease activity"/>
    <property type="evidence" value="ECO:0007669"/>
    <property type="project" value="InterPro"/>
</dbReference>
<dbReference type="PANTHER" id="PTHR12801">
    <property type="entry name" value="RNA EXONUCLEASE REXO1 / RECO3 FAMILY MEMBER-RELATED"/>
    <property type="match status" value="1"/>
</dbReference>
<dbReference type="PANTHER" id="PTHR12801:SF159">
    <property type="entry name" value="C3H1-TYPE DOMAIN-CONTAINING PROTEIN"/>
    <property type="match status" value="1"/>
</dbReference>
<dbReference type="Gene3D" id="3.30.420.10">
    <property type="entry name" value="Ribonuclease H-like superfamily/Ribonuclease H"/>
    <property type="match status" value="1"/>
</dbReference>
<dbReference type="EMBL" id="BRXU01000007">
    <property type="protein sequence ID" value="GLC53398.1"/>
    <property type="molecule type" value="Genomic_DNA"/>
</dbReference>
<sequence length="226" mass="24891">MAAAPVKPSKFFAVDVECVATGVDHNARSVAQIAVVDEHMNVLLNVYIKQELTVVSYLTPLTGITEALLREHGVPLAQALQAVRSVLPRDAVLIGQNIRQDVVWLGLKEGVDFEGMQDLQGLYRVWNEKFRSFSVFAQSHLARVLLGWQDPQGLIEHDAAEDARKSMALFNHHRFALKPNEAAMRAAHEALLAAPVAPSFAKRNATFEGVCMGNRRTCTCNAPFFG</sequence>